<name>A0A9X2JCU0_9SPHI</name>
<evidence type="ECO:0000256" key="2">
    <source>
        <dbReference type="SAM" id="SignalP"/>
    </source>
</evidence>
<evidence type="ECO:0000256" key="1">
    <source>
        <dbReference type="SAM" id="MobiDB-lite"/>
    </source>
</evidence>
<evidence type="ECO:0000313" key="4">
    <source>
        <dbReference type="Proteomes" id="UP001155182"/>
    </source>
</evidence>
<gene>
    <name evidence="3" type="ORF">NF867_08505</name>
</gene>
<reference evidence="3" key="1">
    <citation type="submission" date="2022-06" db="EMBL/GenBank/DDBJ databases">
        <title>Solitalea sp. MAHUQ-68 isolated from rhizospheric soil.</title>
        <authorList>
            <person name="Huq M.A."/>
        </authorList>
    </citation>
    <scope>NUCLEOTIDE SEQUENCE</scope>
    <source>
        <strain evidence="3">MAHUQ-68</strain>
    </source>
</reference>
<proteinExistence type="predicted"/>
<dbReference type="AlphaFoldDB" id="A0A9X2JCU0"/>
<feature type="signal peptide" evidence="2">
    <location>
        <begin position="1"/>
        <end position="19"/>
    </location>
</feature>
<dbReference type="EMBL" id="JAMWYS010000028">
    <property type="protein sequence ID" value="MCO4292899.1"/>
    <property type="molecule type" value="Genomic_DNA"/>
</dbReference>
<sequence length="228" mass="23173">MKLVYIVKIAVLSSLFFTACNQEKTTTMGTTPAEQAKSAMIANSLRASQNAAKISANTIPVSSVPIGSPSTQNFGQSTSMNAVGGVNPPHGQLGHRCDIAVGAPLNSPVQPVSALNTVKANPSTAQVSLPATAQTISQPVTITKPGMNPPHGQPGHRCDIAVGAPLNSKPKTIAATQNSATVPVTTTSQSQPAAATVSPVVTPEGMNPPHGQPGHRCDIAVGAPLNKN</sequence>
<feature type="region of interest" description="Disordered" evidence="1">
    <location>
        <begin position="176"/>
        <end position="196"/>
    </location>
</feature>
<dbReference type="RefSeq" id="WP_252587390.1">
    <property type="nucleotide sequence ID" value="NZ_JAMWYS010000028.1"/>
</dbReference>
<feature type="compositionally biased region" description="Low complexity" evidence="1">
    <location>
        <begin position="184"/>
        <end position="196"/>
    </location>
</feature>
<keyword evidence="2" id="KW-0732">Signal</keyword>
<feature type="chain" id="PRO_5040871515" evidence="2">
    <location>
        <begin position="20"/>
        <end position="228"/>
    </location>
</feature>
<protein>
    <submittedName>
        <fullName evidence="3">Uncharacterized protein</fullName>
    </submittedName>
</protein>
<dbReference type="PROSITE" id="PS51257">
    <property type="entry name" value="PROKAR_LIPOPROTEIN"/>
    <property type="match status" value="1"/>
</dbReference>
<keyword evidence="4" id="KW-1185">Reference proteome</keyword>
<evidence type="ECO:0000313" key="3">
    <source>
        <dbReference type="EMBL" id="MCO4292899.1"/>
    </source>
</evidence>
<comment type="caution">
    <text evidence="3">The sequence shown here is derived from an EMBL/GenBank/DDBJ whole genome shotgun (WGS) entry which is preliminary data.</text>
</comment>
<accession>A0A9X2JCU0</accession>
<organism evidence="3 4">
    <name type="scientific">Solitalea agri</name>
    <dbReference type="NCBI Taxonomy" id="2953739"/>
    <lineage>
        <taxon>Bacteria</taxon>
        <taxon>Pseudomonadati</taxon>
        <taxon>Bacteroidota</taxon>
        <taxon>Sphingobacteriia</taxon>
        <taxon>Sphingobacteriales</taxon>
        <taxon>Sphingobacteriaceae</taxon>
        <taxon>Solitalea</taxon>
    </lineage>
</organism>
<dbReference type="Proteomes" id="UP001155182">
    <property type="component" value="Unassembled WGS sequence"/>
</dbReference>